<feature type="region of interest" description="Disordered" evidence="1">
    <location>
        <begin position="180"/>
        <end position="202"/>
    </location>
</feature>
<evidence type="ECO:0000313" key="4">
    <source>
        <dbReference type="Proteomes" id="UP000008827"/>
    </source>
</evidence>
<dbReference type="EMBL" id="CM000847">
    <property type="protein sequence ID" value="KRH14601.1"/>
    <property type="molecule type" value="Genomic_DNA"/>
</dbReference>
<dbReference type="OrthoDB" id="693822at2759"/>
<reference evidence="2" key="3">
    <citation type="submission" date="2018-07" db="EMBL/GenBank/DDBJ databases">
        <title>WGS assembly of Glycine max.</title>
        <authorList>
            <person name="Schmutz J."/>
            <person name="Cannon S."/>
            <person name="Schlueter J."/>
            <person name="Ma J."/>
            <person name="Mitros T."/>
            <person name="Nelson W."/>
            <person name="Hyten D."/>
            <person name="Song Q."/>
            <person name="Thelen J."/>
            <person name="Cheng J."/>
            <person name="Xu D."/>
            <person name="Hellsten U."/>
            <person name="May G."/>
            <person name="Yu Y."/>
            <person name="Sakurai T."/>
            <person name="Umezawa T."/>
            <person name="Bhattacharyya M."/>
            <person name="Sandhu D."/>
            <person name="Valliyodan B."/>
            <person name="Lindquist E."/>
            <person name="Peto M."/>
            <person name="Grant D."/>
            <person name="Shu S."/>
            <person name="Goodstein D."/>
            <person name="Barry K."/>
            <person name="Futrell-Griggs M."/>
            <person name="Abernathy B."/>
            <person name="Du J."/>
            <person name="Tian Z."/>
            <person name="Zhu L."/>
            <person name="Gill N."/>
            <person name="Joshi T."/>
            <person name="Libault M."/>
            <person name="Sethuraman A."/>
            <person name="Zhang X."/>
            <person name="Shinozaki K."/>
            <person name="Nguyen H."/>
            <person name="Wing R."/>
            <person name="Cregan P."/>
            <person name="Specht J."/>
            <person name="Grimwood J."/>
            <person name="Rokhsar D."/>
            <person name="Stacey G."/>
            <person name="Shoemaker R."/>
            <person name="Jackson S."/>
        </authorList>
    </citation>
    <scope>NUCLEOTIDE SEQUENCE</scope>
    <source>
        <tissue evidence="2">Callus</tissue>
    </source>
</reference>
<dbReference type="Pfam" id="PF07816">
    <property type="entry name" value="DUF1645"/>
    <property type="match status" value="1"/>
</dbReference>
<dbReference type="eggNOG" id="ENOG502S09U">
    <property type="taxonomic scope" value="Eukaryota"/>
</dbReference>
<feature type="region of interest" description="Disordered" evidence="1">
    <location>
        <begin position="40"/>
        <end position="61"/>
    </location>
</feature>
<dbReference type="Proteomes" id="UP000008827">
    <property type="component" value="Chromosome 14"/>
</dbReference>
<evidence type="ECO:0000256" key="1">
    <source>
        <dbReference type="SAM" id="MobiDB-lite"/>
    </source>
</evidence>
<dbReference type="PaxDb" id="3847-GLYMA14G04090.1"/>
<gene>
    <name evidence="2" type="ORF">GLYMA_14G036400</name>
</gene>
<dbReference type="AlphaFoldDB" id="I1M763"/>
<reference evidence="3" key="2">
    <citation type="submission" date="2018-02" db="UniProtKB">
        <authorList>
            <consortium name="EnsemblPlants"/>
        </authorList>
    </citation>
    <scope>IDENTIFICATION</scope>
    <source>
        <strain evidence="3">Williams 82</strain>
    </source>
</reference>
<protein>
    <submittedName>
        <fullName evidence="2 3">Uncharacterized protein</fullName>
    </submittedName>
</protein>
<evidence type="ECO:0000313" key="3">
    <source>
        <dbReference type="EnsemblPlants" id="KRH14601"/>
    </source>
</evidence>
<dbReference type="EnsemblPlants" id="KRH14601">
    <property type="protein sequence ID" value="KRH14601"/>
    <property type="gene ID" value="GLYMA_14G036400"/>
</dbReference>
<proteinExistence type="predicted"/>
<keyword evidence="4" id="KW-1185">Reference proteome</keyword>
<sequence>MVDMMDISFSNEFCYMSACSFSQEMCFYSAPTSPSRLKLRAPFGSQTGPTTPRAATHEDDADSNVNEFEFETSRRFNVSVGDLDTETNQKDENLFGDSLQTMAFADELFCDGKVLPLMPPLKLPPRMQQNGDGSIMSTHSSTLTSPRSPGSVLRLRFSRQSLWNDDFDPFMVALEKVREEKRGNPSARHGLRRTRSLSPFRSFNKKSEKNVGISKSSQLESHCCDTAQLVCELNKEPLKQVSGRINVLSEPKGLMFAKQVRLVGVSNDTTTLERTSVSKVATETKKDEGKRGGFWRRNKRENIKKFLFGTSNMWKANAHHKLEDKIAAQEKQPLVRKLDMKSVKATESTQWDKDPRTGELTKMRLVCHRPLPRFFLCLGYEEGKVK</sequence>
<name>I1M763_SOYBN</name>
<organism evidence="3">
    <name type="scientific">Glycine max</name>
    <name type="common">Soybean</name>
    <name type="synonym">Glycine hispida</name>
    <dbReference type="NCBI Taxonomy" id="3847"/>
    <lineage>
        <taxon>Eukaryota</taxon>
        <taxon>Viridiplantae</taxon>
        <taxon>Streptophyta</taxon>
        <taxon>Embryophyta</taxon>
        <taxon>Tracheophyta</taxon>
        <taxon>Spermatophyta</taxon>
        <taxon>Magnoliopsida</taxon>
        <taxon>eudicotyledons</taxon>
        <taxon>Gunneridae</taxon>
        <taxon>Pentapetalae</taxon>
        <taxon>rosids</taxon>
        <taxon>fabids</taxon>
        <taxon>Fabales</taxon>
        <taxon>Fabaceae</taxon>
        <taxon>Papilionoideae</taxon>
        <taxon>50 kb inversion clade</taxon>
        <taxon>NPAAA clade</taxon>
        <taxon>indigoferoid/millettioid clade</taxon>
        <taxon>Phaseoleae</taxon>
        <taxon>Glycine</taxon>
        <taxon>Glycine subgen. Soja</taxon>
    </lineage>
</organism>
<dbReference type="InterPro" id="IPR012442">
    <property type="entry name" value="DUF1645_plant"/>
</dbReference>
<accession>I1M763</accession>
<dbReference type="HOGENOM" id="CLU_058920_0_0_1"/>
<evidence type="ECO:0000313" key="2">
    <source>
        <dbReference type="EMBL" id="KRH14601.1"/>
    </source>
</evidence>
<dbReference type="Gramene" id="KRH14601">
    <property type="protein sequence ID" value="KRH14601"/>
    <property type="gene ID" value="GLYMA_14G036400"/>
</dbReference>
<dbReference type="OMA" id="TKMRLVC"/>
<reference evidence="2 3" key="1">
    <citation type="journal article" date="2010" name="Nature">
        <title>Genome sequence of the palaeopolyploid soybean.</title>
        <authorList>
            <person name="Schmutz J."/>
            <person name="Cannon S.B."/>
            <person name="Schlueter J."/>
            <person name="Ma J."/>
            <person name="Mitros T."/>
            <person name="Nelson W."/>
            <person name="Hyten D.L."/>
            <person name="Song Q."/>
            <person name="Thelen J.J."/>
            <person name="Cheng J."/>
            <person name="Xu D."/>
            <person name="Hellsten U."/>
            <person name="May G.D."/>
            <person name="Yu Y."/>
            <person name="Sakurai T."/>
            <person name="Umezawa T."/>
            <person name="Bhattacharyya M.K."/>
            <person name="Sandhu D."/>
            <person name="Valliyodan B."/>
            <person name="Lindquist E."/>
            <person name="Peto M."/>
            <person name="Grant D."/>
            <person name="Shu S."/>
            <person name="Goodstein D."/>
            <person name="Barry K."/>
            <person name="Futrell-Griggs M."/>
            <person name="Abernathy B."/>
            <person name="Du J."/>
            <person name="Tian Z."/>
            <person name="Zhu L."/>
            <person name="Gill N."/>
            <person name="Joshi T."/>
            <person name="Libault M."/>
            <person name="Sethuraman A."/>
            <person name="Zhang X.-C."/>
            <person name="Shinozaki K."/>
            <person name="Nguyen H.T."/>
            <person name="Wing R.A."/>
            <person name="Cregan P."/>
            <person name="Specht J."/>
            <person name="Grimwood J."/>
            <person name="Rokhsar D."/>
            <person name="Stacey G."/>
            <person name="Shoemaker R.C."/>
            <person name="Jackson S.A."/>
        </authorList>
    </citation>
    <scope>NUCLEOTIDE SEQUENCE [LARGE SCALE GENOMIC DNA]</scope>
    <source>
        <strain evidence="3">cv. Williams 82</strain>
        <tissue evidence="2">Callus</tissue>
    </source>
</reference>